<dbReference type="PANTHER" id="PTHR36919:SF2">
    <property type="entry name" value="BLL6627 PROTEIN"/>
    <property type="match status" value="1"/>
</dbReference>
<name>A0A2T4YZJ7_9HYPH</name>
<keyword evidence="1" id="KW-0732">Signal</keyword>
<feature type="signal peptide" evidence="1">
    <location>
        <begin position="1"/>
        <end position="20"/>
    </location>
</feature>
<feature type="chain" id="PRO_5015555409" evidence="1">
    <location>
        <begin position="21"/>
        <end position="133"/>
    </location>
</feature>
<evidence type="ECO:0000259" key="2">
    <source>
        <dbReference type="Pfam" id="PF09917"/>
    </source>
</evidence>
<comment type="caution">
    <text evidence="3">The sequence shown here is derived from an EMBL/GenBank/DDBJ whole genome shotgun (WGS) entry which is preliminary data.</text>
</comment>
<evidence type="ECO:0000313" key="4">
    <source>
        <dbReference type="Proteomes" id="UP000241808"/>
    </source>
</evidence>
<gene>
    <name evidence="3" type="ORF">C8P69_108198</name>
</gene>
<protein>
    <submittedName>
        <fullName evidence="3">Uncharacterized protein (DUF2147 family)</fullName>
    </submittedName>
</protein>
<dbReference type="PANTHER" id="PTHR36919">
    <property type="entry name" value="BLR1215 PROTEIN"/>
    <property type="match status" value="1"/>
</dbReference>
<evidence type="ECO:0000313" key="3">
    <source>
        <dbReference type="EMBL" id="PTM52397.1"/>
    </source>
</evidence>
<organism evidence="3 4">
    <name type="scientific">Phreatobacter oligotrophus</name>
    <dbReference type="NCBI Taxonomy" id="1122261"/>
    <lineage>
        <taxon>Bacteria</taxon>
        <taxon>Pseudomonadati</taxon>
        <taxon>Pseudomonadota</taxon>
        <taxon>Alphaproteobacteria</taxon>
        <taxon>Hyphomicrobiales</taxon>
        <taxon>Phreatobacteraceae</taxon>
        <taxon>Phreatobacter</taxon>
    </lineage>
</organism>
<accession>A0A2T4YZJ7</accession>
<dbReference type="Proteomes" id="UP000241808">
    <property type="component" value="Unassembled WGS sequence"/>
</dbReference>
<dbReference type="Pfam" id="PF09917">
    <property type="entry name" value="DUF2147"/>
    <property type="match status" value="1"/>
</dbReference>
<proteinExistence type="predicted"/>
<dbReference type="EMBL" id="PZZL01000008">
    <property type="protein sequence ID" value="PTM52397.1"/>
    <property type="molecule type" value="Genomic_DNA"/>
</dbReference>
<dbReference type="Gene3D" id="2.40.128.520">
    <property type="match status" value="1"/>
</dbReference>
<feature type="domain" description="DUF2147" evidence="2">
    <location>
        <begin position="25"/>
        <end position="131"/>
    </location>
</feature>
<dbReference type="RefSeq" id="WP_108178771.1">
    <property type="nucleotide sequence ID" value="NZ_PZZL01000008.1"/>
</dbReference>
<sequence>MTTRPVLALLATLVALPAAAQSPTGTFVSQSGDTRVRFADCGGQICGTIVAVRGQTTDEKNENSSLRNRALVGIRMITMRPAGANAWQGSLYNFQDGKTYSGRMTMPSADSMSLSGCVLGGLVCRSQTWTRVN</sequence>
<reference evidence="3 4" key="1">
    <citation type="submission" date="2018-04" db="EMBL/GenBank/DDBJ databases">
        <title>Genomic Encyclopedia of Archaeal and Bacterial Type Strains, Phase II (KMG-II): from individual species to whole genera.</title>
        <authorList>
            <person name="Goeker M."/>
        </authorList>
    </citation>
    <scope>NUCLEOTIDE SEQUENCE [LARGE SCALE GENOMIC DNA]</scope>
    <source>
        <strain evidence="3 4">DSM 25521</strain>
    </source>
</reference>
<evidence type="ECO:0000256" key="1">
    <source>
        <dbReference type="SAM" id="SignalP"/>
    </source>
</evidence>
<dbReference type="OrthoDB" id="9811671at2"/>
<dbReference type="InterPro" id="IPR019223">
    <property type="entry name" value="DUF2147"/>
</dbReference>
<dbReference type="AlphaFoldDB" id="A0A2T4YZJ7"/>
<keyword evidence="4" id="KW-1185">Reference proteome</keyword>